<protein>
    <submittedName>
        <fullName evidence="4">TetR family transcriptional regulator</fullName>
    </submittedName>
</protein>
<dbReference type="PANTHER" id="PTHR30055">
    <property type="entry name" value="HTH-TYPE TRANSCRIPTIONAL REGULATOR RUTR"/>
    <property type="match status" value="1"/>
</dbReference>
<dbReference type="Gene3D" id="1.10.10.60">
    <property type="entry name" value="Homeodomain-like"/>
    <property type="match status" value="1"/>
</dbReference>
<dbReference type="InterPro" id="IPR001647">
    <property type="entry name" value="HTH_TetR"/>
</dbReference>
<gene>
    <name evidence="4" type="ORF">ACFO0B_27500</name>
</gene>
<evidence type="ECO:0000256" key="2">
    <source>
        <dbReference type="PROSITE-ProRule" id="PRU00335"/>
    </source>
</evidence>
<sequence>MTGEAQGRSGRRPGNSGARAAILDAARRRFSENGFDGTSIRAVAGDAGVDPALVHHYFGSKRQLFAAVVELPIDPEVVMRVFAAAPLDELGATMVRTLVTLWDSELGSAAVAVLRTMVAGTDPGLARSFFVEVALERVRARIATETDDGSGRVALVASQMLGMLIARKVIELEPLAAMPVDAVVAAVGPTVQRYLTGELG</sequence>
<dbReference type="EMBL" id="JBHSAX010000023">
    <property type="protein sequence ID" value="MFC3965751.1"/>
    <property type="molecule type" value="Genomic_DNA"/>
</dbReference>
<dbReference type="RefSeq" id="WP_378615888.1">
    <property type="nucleotide sequence ID" value="NZ_JBHSAX010000023.1"/>
</dbReference>
<dbReference type="Gene3D" id="1.10.357.10">
    <property type="entry name" value="Tetracycline Repressor, domain 2"/>
    <property type="match status" value="1"/>
</dbReference>
<proteinExistence type="predicted"/>
<dbReference type="Pfam" id="PF17920">
    <property type="entry name" value="TetR_C_16"/>
    <property type="match status" value="1"/>
</dbReference>
<accession>A0ABV8E2K9</accession>
<keyword evidence="5" id="KW-1185">Reference proteome</keyword>
<evidence type="ECO:0000256" key="1">
    <source>
        <dbReference type="ARBA" id="ARBA00023125"/>
    </source>
</evidence>
<dbReference type="InterPro" id="IPR036271">
    <property type="entry name" value="Tet_transcr_reg_TetR-rel_C_sf"/>
</dbReference>
<dbReference type="Pfam" id="PF00440">
    <property type="entry name" value="TetR_N"/>
    <property type="match status" value="1"/>
</dbReference>
<evidence type="ECO:0000313" key="5">
    <source>
        <dbReference type="Proteomes" id="UP001595696"/>
    </source>
</evidence>
<dbReference type="PRINTS" id="PR00455">
    <property type="entry name" value="HTHTETR"/>
</dbReference>
<feature type="domain" description="HTH tetR-type" evidence="3">
    <location>
        <begin position="16"/>
        <end position="76"/>
    </location>
</feature>
<dbReference type="InterPro" id="IPR009057">
    <property type="entry name" value="Homeodomain-like_sf"/>
</dbReference>
<comment type="caution">
    <text evidence="4">The sequence shown here is derived from an EMBL/GenBank/DDBJ whole genome shotgun (WGS) entry which is preliminary data.</text>
</comment>
<dbReference type="InterPro" id="IPR041678">
    <property type="entry name" value="TetR_C_16"/>
</dbReference>
<keyword evidence="1 2" id="KW-0238">DNA-binding</keyword>
<reference evidence="5" key="1">
    <citation type="journal article" date="2019" name="Int. J. Syst. Evol. Microbiol.">
        <title>The Global Catalogue of Microorganisms (GCM) 10K type strain sequencing project: providing services to taxonomists for standard genome sequencing and annotation.</title>
        <authorList>
            <consortium name="The Broad Institute Genomics Platform"/>
            <consortium name="The Broad Institute Genome Sequencing Center for Infectious Disease"/>
            <person name="Wu L."/>
            <person name="Ma J."/>
        </authorList>
    </citation>
    <scope>NUCLEOTIDE SEQUENCE [LARGE SCALE GENOMIC DNA]</scope>
    <source>
        <strain evidence="5">CGMCC 4.7330</strain>
    </source>
</reference>
<name>A0ABV8E2K9_9NOCA</name>
<feature type="DNA-binding region" description="H-T-H motif" evidence="2">
    <location>
        <begin position="39"/>
        <end position="58"/>
    </location>
</feature>
<organism evidence="4 5">
    <name type="scientific">Nocardia jiangsuensis</name>
    <dbReference type="NCBI Taxonomy" id="1691563"/>
    <lineage>
        <taxon>Bacteria</taxon>
        <taxon>Bacillati</taxon>
        <taxon>Actinomycetota</taxon>
        <taxon>Actinomycetes</taxon>
        <taxon>Mycobacteriales</taxon>
        <taxon>Nocardiaceae</taxon>
        <taxon>Nocardia</taxon>
    </lineage>
</organism>
<dbReference type="SUPFAM" id="SSF48498">
    <property type="entry name" value="Tetracyclin repressor-like, C-terminal domain"/>
    <property type="match status" value="1"/>
</dbReference>
<evidence type="ECO:0000313" key="4">
    <source>
        <dbReference type="EMBL" id="MFC3965751.1"/>
    </source>
</evidence>
<dbReference type="Proteomes" id="UP001595696">
    <property type="component" value="Unassembled WGS sequence"/>
</dbReference>
<dbReference type="SUPFAM" id="SSF46689">
    <property type="entry name" value="Homeodomain-like"/>
    <property type="match status" value="1"/>
</dbReference>
<evidence type="ECO:0000259" key="3">
    <source>
        <dbReference type="PROSITE" id="PS50977"/>
    </source>
</evidence>
<dbReference type="InterPro" id="IPR050109">
    <property type="entry name" value="HTH-type_TetR-like_transc_reg"/>
</dbReference>
<dbReference type="PANTHER" id="PTHR30055:SF235">
    <property type="entry name" value="TRANSCRIPTIONAL REGULATORY PROTEIN"/>
    <property type="match status" value="1"/>
</dbReference>
<dbReference type="PROSITE" id="PS50977">
    <property type="entry name" value="HTH_TETR_2"/>
    <property type="match status" value="1"/>
</dbReference>